<sequence length="339" mass="32907">MSDDLSGQGESEYELRARFLRSVADVEPDPDALGLIRAAVPRRRARHRYAWTGAAAFLLTAVAVPAIGAVQPFPFTGGPAAGDADAYHGSTAAPPVPGSPEGHRTTPHPALPGGAGTGAPADSATPSGSPDTGASPVVVAVPDCVRGDLGRAEAHLDAADAAGHVYGSFTVRNTSARRCGVTGAGTLGLTAANGADPARLRVADHTAGDPATALPAPAPTTAPLVIGPGEGYRVRFGWVPDGTCPSEQSGGKAPSAAAGAGAGAGQGTADPAPGAADPSPSPTTTPSAAPPAVTIVHTPQAGAPAAASAVVSGSCAGTVYRAAPETVPVEPATPAPTPG</sequence>
<evidence type="ECO:0000256" key="1">
    <source>
        <dbReference type="SAM" id="MobiDB-lite"/>
    </source>
</evidence>
<feature type="transmembrane region" description="Helical" evidence="2">
    <location>
        <begin position="49"/>
        <end position="70"/>
    </location>
</feature>
<dbReference type="RefSeq" id="WP_380233117.1">
    <property type="nucleotide sequence ID" value="NZ_JBHSVH010000002.1"/>
</dbReference>
<keyword evidence="2" id="KW-1133">Transmembrane helix</keyword>
<evidence type="ECO:0000313" key="4">
    <source>
        <dbReference type="Proteomes" id="UP001596435"/>
    </source>
</evidence>
<organism evidence="3 4">
    <name type="scientific">Kitasatospora paranensis</name>
    <dbReference type="NCBI Taxonomy" id="258053"/>
    <lineage>
        <taxon>Bacteria</taxon>
        <taxon>Bacillati</taxon>
        <taxon>Actinomycetota</taxon>
        <taxon>Actinomycetes</taxon>
        <taxon>Kitasatosporales</taxon>
        <taxon>Streptomycetaceae</taxon>
        <taxon>Kitasatospora</taxon>
    </lineage>
</organism>
<accession>A0ABW2G9Z6</accession>
<feature type="compositionally biased region" description="Low complexity" evidence="1">
    <location>
        <begin position="267"/>
        <end position="292"/>
    </location>
</feature>
<name>A0ABW2G9Z6_9ACTN</name>
<proteinExistence type="predicted"/>
<feature type="compositionally biased region" description="Low complexity" evidence="1">
    <location>
        <begin position="249"/>
        <end position="259"/>
    </location>
</feature>
<feature type="region of interest" description="Disordered" evidence="1">
    <location>
        <begin position="243"/>
        <end position="304"/>
    </location>
</feature>
<dbReference type="EMBL" id="JBHTAJ010000134">
    <property type="protein sequence ID" value="MFC7184982.1"/>
    <property type="molecule type" value="Genomic_DNA"/>
</dbReference>
<comment type="caution">
    <text evidence="3">The sequence shown here is derived from an EMBL/GenBank/DDBJ whole genome shotgun (WGS) entry which is preliminary data.</text>
</comment>
<evidence type="ECO:0000256" key="2">
    <source>
        <dbReference type="SAM" id="Phobius"/>
    </source>
</evidence>
<evidence type="ECO:0008006" key="5">
    <source>
        <dbReference type="Google" id="ProtNLM"/>
    </source>
</evidence>
<gene>
    <name evidence="3" type="ORF">ACFQMG_36090</name>
</gene>
<dbReference type="Proteomes" id="UP001596435">
    <property type="component" value="Unassembled WGS sequence"/>
</dbReference>
<keyword evidence="2" id="KW-0472">Membrane</keyword>
<keyword evidence="2" id="KW-0812">Transmembrane</keyword>
<keyword evidence="4" id="KW-1185">Reference proteome</keyword>
<feature type="region of interest" description="Disordered" evidence="1">
    <location>
        <begin position="84"/>
        <end position="137"/>
    </location>
</feature>
<protein>
    <recommendedName>
        <fullName evidence="5">DUF4232 domain-containing protein</fullName>
    </recommendedName>
</protein>
<feature type="compositionally biased region" description="Low complexity" evidence="1">
    <location>
        <begin position="107"/>
        <end position="126"/>
    </location>
</feature>
<evidence type="ECO:0000313" key="3">
    <source>
        <dbReference type="EMBL" id="MFC7184982.1"/>
    </source>
</evidence>
<reference evidence="4" key="1">
    <citation type="journal article" date="2019" name="Int. J. Syst. Evol. Microbiol.">
        <title>The Global Catalogue of Microorganisms (GCM) 10K type strain sequencing project: providing services to taxonomists for standard genome sequencing and annotation.</title>
        <authorList>
            <consortium name="The Broad Institute Genomics Platform"/>
            <consortium name="The Broad Institute Genome Sequencing Center for Infectious Disease"/>
            <person name="Wu L."/>
            <person name="Ma J."/>
        </authorList>
    </citation>
    <scope>NUCLEOTIDE SEQUENCE [LARGE SCALE GENOMIC DNA]</scope>
    <source>
        <strain evidence="4">CGMCC 1.12859</strain>
    </source>
</reference>